<name>A0A4T0VWJ0_9PEZI</name>
<dbReference type="AlphaFoldDB" id="A0A4T0VWJ0"/>
<evidence type="ECO:0008006" key="4">
    <source>
        <dbReference type="Google" id="ProtNLM"/>
    </source>
</evidence>
<dbReference type="Gene3D" id="3.30.710.10">
    <property type="entry name" value="Potassium Channel Kv1.1, Chain A"/>
    <property type="match status" value="1"/>
</dbReference>
<feature type="region of interest" description="Disordered" evidence="1">
    <location>
        <begin position="239"/>
        <end position="332"/>
    </location>
</feature>
<feature type="compositionally biased region" description="Acidic residues" evidence="1">
    <location>
        <begin position="300"/>
        <end position="314"/>
    </location>
</feature>
<evidence type="ECO:0000313" key="3">
    <source>
        <dbReference type="Proteomes" id="UP000305883"/>
    </source>
</evidence>
<dbReference type="Proteomes" id="UP000305883">
    <property type="component" value="Unassembled WGS sequence"/>
</dbReference>
<proteinExistence type="predicted"/>
<feature type="compositionally biased region" description="Low complexity" evidence="1">
    <location>
        <begin position="281"/>
        <end position="299"/>
    </location>
</feature>
<gene>
    <name evidence="2" type="ORF">CH35J_007398</name>
</gene>
<accession>A0A4T0VWJ0</accession>
<sequence length="332" mass="36880">METNGLRATPPPDTSENTEPEVRPKVSPYASPSCKVYFKSGQQFRVPRDLLCEELDVIRRSSHEIRLRHIPDEAGHVLIHYLHTGTWQTLQGKYPLDTARNPTQLGTSLHVYAAARTYKLPWLLALAEARISRYAVASPALEILVLASDACQLLGEDDRWFSDFIKLHVQQLFEDPASLDKIGFLKCFDSATPYSKMLVKLMVEICCEKSTFVYPESQPAPQAESDTTAGPEATLLLDTTEPEPEPAEEPALNGEPALEDEKAFTRKEKKKKKGNKLYGFAPKPEAASPAVAAEPAPEAVVEDEPVQDAVEPIDVEWGPPVKKKKKKTTSVF</sequence>
<dbReference type="PANTHER" id="PTHR37538">
    <property type="entry name" value="BTB DOMAIN-CONTAINING PROTEIN"/>
    <property type="match status" value="1"/>
</dbReference>
<evidence type="ECO:0000256" key="1">
    <source>
        <dbReference type="SAM" id="MobiDB-lite"/>
    </source>
</evidence>
<feature type="region of interest" description="Disordered" evidence="1">
    <location>
        <begin position="1"/>
        <end position="27"/>
    </location>
</feature>
<dbReference type="InterPro" id="IPR011333">
    <property type="entry name" value="SKP1/BTB/POZ_sf"/>
</dbReference>
<protein>
    <recommendedName>
        <fullName evidence="4">BTB domain-containing protein</fullName>
    </recommendedName>
</protein>
<comment type="caution">
    <text evidence="2">The sequence shown here is derived from an EMBL/GenBank/DDBJ whole genome shotgun (WGS) entry which is preliminary data.</text>
</comment>
<dbReference type="OrthoDB" id="3594103at2759"/>
<reference evidence="2 3" key="1">
    <citation type="journal article" date="2019" name="Genome Biol. Evol.">
        <title>Genomic Plasticity Mediated by Transposable Elements in the Plant Pathogenic Fungus Colletotrichum higginsianum.</title>
        <authorList>
            <person name="Tsushima A."/>
            <person name="Gan P."/>
            <person name="Kumakura N."/>
            <person name="Narusaka M."/>
            <person name="Takano Y."/>
            <person name="Narusaka Y."/>
            <person name="Shirasu K."/>
        </authorList>
    </citation>
    <scope>NUCLEOTIDE SEQUENCE [LARGE SCALE GENOMIC DNA]</scope>
    <source>
        <strain evidence="2 3">MAFF305635-RFP</strain>
    </source>
</reference>
<organism evidence="2 3">
    <name type="scientific">Colletotrichum higginsianum</name>
    <dbReference type="NCBI Taxonomy" id="80884"/>
    <lineage>
        <taxon>Eukaryota</taxon>
        <taxon>Fungi</taxon>
        <taxon>Dikarya</taxon>
        <taxon>Ascomycota</taxon>
        <taxon>Pezizomycotina</taxon>
        <taxon>Sordariomycetes</taxon>
        <taxon>Hypocreomycetidae</taxon>
        <taxon>Glomerellales</taxon>
        <taxon>Glomerellaceae</taxon>
        <taxon>Colletotrichum</taxon>
        <taxon>Colletotrichum destructivum species complex</taxon>
    </lineage>
</organism>
<feature type="compositionally biased region" description="Basic residues" evidence="1">
    <location>
        <begin position="321"/>
        <end position="332"/>
    </location>
</feature>
<dbReference type="EMBL" id="MWPZ01000005">
    <property type="protein sequence ID" value="TIC97032.1"/>
    <property type="molecule type" value="Genomic_DNA"/>
</dbReference>
<evidence type="ECO:0000313" key="2">
    <source>
        <dbReference type="EMBL" id="TIC97032.1"/>
    </source>
</evidence>
<dbReference type="PANTHER" id="PTHR37538:SF1">
    <property type="entry name" value="BTB DOMAIN-CONTAINING PROTEIN"/>
    <property type="match status" value="1"/>
</dbReference>